<sequence length="97" mass="9730">MKQFATLALAVIALTGSASTLAAGHANPWTDDLSEVREKNHDSNQAKSTDTPGEDEMRGVMSRNAHGKTSGTAAGAGSGSDGSGSREASGGRGAGKR</sequence>
<dbReference type="HOGENOM" id="CLU_2344162_0_0_5"/>
<feature type="compositionally biased region" description="Basic and acidic residues" evidence="1">
    <location>
        <begin position="34"/>
        <end position="44"/>
    </location>
</feature>
<feature type="chain" id="PRO_5004171804" evidence="2">
    <location>
        <begin position="23"/>
        <end position="97"/>
    </location>
</feature>
<protein>
    <submittedName>
        <fullName evidence="3">Uncharacterized protein</fullName>
    </submittedName>
</protein>
<accession>Q0FN23</accession>
<comment type="caution">
    <text evidence="3">The sequence shown here is derived from an EMBL/GenBank/DDBJ whole genome shotgun (WGS) entry which is preliminary data.</text>
</comment>
<organism evidence="3 4">
    <name type="scientific">Salipiger bermudensis (strain DSM 26914 / JCM 13377 / KCTC 12554 / HTCC2601)</name>
    <name type="common">Pelagibaca bermudensis</name>
    <dbReference type="NCBI Taxonomy" id="314265"/>
    <lineage>
        <taxon>Bacteria</taxon>
        <taxon>Pseudomonadati</taxon>
        <taxon>Pseudomonadota</taxon>
        <taxon>Alphaproteobacteria</taxon>
        <taxon>Rhodobacterales</taxon>
        <taxon>Roseobacteraceae</taxon>
        <taxon>Salipiger</taxon>
    </lineage>
</organism>
<dbReference type="RefSeq" id="WP_007799471.1">
    <property type="nucleotide sequence ID" value="NZ_DS022276.1"/>
</dbReference>
<gene>
    <name evidence="3" type="ORF">R2601_22037</name>
</gene>
<feature type="signal peptide" evidence="2">
    <location>
        <begin position="1"/>
        <end position="22"/>
    </location>
</feature>
<dbReference type="eggNOG" id="ENOG5033DJA">
    <property type="taxonomic scope" value="Bacteria"/>
</dbReference>
<evidence type="ECO:0000256" key="2">
    <source>
        <dbReference type="SAM" id="SignalP"/>
    </source>
</evidence>
<feature type="region of interest" description="Disordered" evidence="1">
    <location>
        <begin position="17"/>
        <end position="97"/>
    </location>
</feature>
<name>Q0FN23_SALBH</name>
<keyword evidence="4" id="KW-1185">Reference proteome</keyword>
<reference evidence="3 4" key="1">
    <citation type="journal article" date="2010" name="J. Bacteriol.">
        <title>Genome sequences of Pelagibaca bermudensis HTCC2601T and Maritimibacter alkaliphilus HTCC2654T, the type strains of two marine Roseobacter genera.</title>
        <authorList>
            <person name="Thrash J.C."/>
            <person name="Cho J.C."/>
            <person name="Ferriera S."/>
            <person name="Johnson J."/>
            <person name="Vergin K.L."/>
            <person name="Giovannoni S.J."/>
        </authorList>
    </citation>
    <scope>NUCLEOTIDE SEQUENCE [LARGE SCALE GENOMIC DNA]</scope>
    <source>
        <strain evidence="4">DSM 26914 / JCM 13377 / KCTC 12554 / HTCC2601</strain>
    </source>
</reference>
<dbReference type="Proteomes" id="UP000006230">
    <property type="component" value="Unassembled WGS sequence"/>
</dbReference>
<evidence type="ECO:0000256" key="1">
    <source>
        <dbReference type="SAM" id="MobiDB-lite"/>
    </source>
</evidence>
<dbReference type="EMBL" id="AATQ01000024">
    <property type="protein sequence ID" value="EAU45619.1"/>
    <property type="molecule type" value="Genomic_DNA"/>
</dbReference>
<keyword evidence="2" id="KW-0732">Signal</keyword>
<dbReference type="AlphaFoldDB" id="Q0FN23"/>
<proteinExistence type="predicted"/>
<dbReference type="OrthoDB" id="7876576at2"/>
<evidence type="ECO:0000313" key="4">
    <source>
        <dbReference type="Proteomes" id="UP000006230"/>
    </source>
</evidence>
<evidence type="ECO:0000313" key="3">
    <source>
        <dbReference type="EMBL" id="EAU45619.1"/>
    </source>
</evidence>